<feature type="region of interest" description="Disordered" evidence="1">
    <location>
        <begin position="1"/>
        <end position="39"/>
    </location>
</feature>
<gene>
    <name evidence="2" type="ORF">FRACA_2080004</name>
</gene>
<dbReference type="AlphaFoldDB" id="A0A2I2KQF5"/>
<organism evidence="2 3">
    <name type="scientific">Frankia canadensis</name>
    <dbReference type="NCBI Taxonomy" id="1836972"/>
    <lineage>
        <taxon>Bacteria</taxon>
        <taxon>Bacillati</taxon>
        <taxon>Actinomycetota</taxon>
        <taxon>Actinomycetes</taxon>
        <taxon>Frankiales</taxon>
        <taxon>Frankiaceae</taxon>
        <taxon>Frankia</taxon>
    </lineage>
</organism>
<dbReference type="Proteomes" id="UP000234331">
    <property type="component" value="Unassembled WGS sequence"/>
</dbReference>
<protein>
    <submittedName>
        <fullName evidence="2">Uncharacterized protein</fullName>
    </submittedName>
</protein>
<feature type="region of interest" description="Disordered" evidence="1">
    <location>
        <begin position="60"/>
        <end position="94"/>
    </location>
</feature>
<proteinExistence type="predicted"/>
<feature type="compositionally biased region" description="Basic and acidic residues" evidence="1">
    <location>
        <begin position="13"/>
        <end position="26"/>
    </location>
</feature>
<name>A0A2I2KQF5_9ACTN</name>
<dbReference type="EMBL" id="FZMO01000122">
    <property type="protein sequence ID" value="SNQ47898.1"/>
    <property type="molecule type" value="Genomic_DNA"/>
</dbReference>
<feature type="compositionally biased region" description="Low complexity" evidence="1">
    <location>
        <begin position="79"/>
        <end position="93"/>
    </location>
</feature>
<keyword evidence="3" id="KW-1185">Reference proteome</keyword>
<accession>A0A2I2KQF5</accession>
<reference evidence="2 3" key="1">
    <citation type="submission" date="2017-06" db="EMBL/GenBank/DDBJ databases">
        <authorList>
            <person name="Kim H.J."/>
            <person name="Triplett B.A."/>
        </authorList>
    </citation>
    <scope>NUCLEOTIDE SEQUENCE [LARGE SCALE GENOMIC DNA]</scope>
    <source>
        <strain evidence="2">FRACA_ARgP5</strain>
    </source>
</reference>
<evidence type="ECO:0000313" key="3">
    <source>
        <dbReference type="Proteomes" id="UP000234331"/>
    </source>
</evidence>
<evidence type="ECO:0000313" key="2">
    <source>
        <dbReference type="EMBL" id="SNQ47898.1"/>
    </source>
</evidence>
<evidence type="ECO:0000256" key="1">
    <source>
        <dbReference type="SAM" id="MobiDB-lite"/>
    </source>
</evidence>
<sequence>MRGRGKGAPNAPRAERPHGPEPRAVHAVDVPQRSRHPQPDLFPFLVDEGFPHDRQACGLRQAARGTRTPCRGRLGGVARRGTPATGTTPNPTTWSGIVAAGGSPPGATAAHAFAVCADRHGGND</sequence>